<dbReference type="Gene3D" id="3.20.20.520">
    <property type="entry name" value="Glycosyl hydrolase family 115"/>
    <property type="match status" value="1"/>
</dbReference>
<keyword evidence="5" id="KW-1185">Reference proteome</keyword>
<proteinExistence type="predicted"/>
<dbReference type="InterPro" id="IPR031924">
    <property type="entry name" value="GH115"/>
</dbReference>
<dbReference type="RefSeq" id="WP_231487585.1">
    <property type="nucleotide sequence ID" value="NZ_BAAAZO010000005.1"/>
</dbReference>
<dbReference type="Gene3D" id="3.30.379.10">
    <property type="entry name" value="Chitobiase/beta-hexosaminidase domain 2-like"/>
    <property type="match status" value="1"/>
</dbReference>
<evidence type="ECO:0000256" key="2">
    <source>
        <dbReference type="SAM" id="MobiDB-lite"/>
    </source>
</evidence>
<sequence>MSSRGTAVVSAGVPVNGLVLLDDAADGVTLAVRGTGTSIAVARAETPAVQRAVRDLVADLTKVCSPVVSTTGRRDHARVVIGTVGTSPLIDEAIARGELDIDGLADTDGRLRWEGYLLHTLNDTLWIVGADRRGTIFGIYTLCEAMGVSPWWWWADVPTREREHITIGRAVRVADHPSVRYRGLFLNDEEELDAWARAHTRDGTIGPQTYERIFELLLRLRANYIWPAMHVNAFNAAAENGRLADEMGIVVGTSHCDMLLRSNQHEWQPWLESQEDDGVEYDYSLDGANRDALKSYWSGSVEQNRAYDVTWTLGMRGIHDSGFATRAIDEEPDLSEEQKHRARVALLSQVIRDQRRILMDTLDSGTPAPMQTFVPYKEVLDLYDDGLDVPDDVTIIWSDDSFGHIRRFPDADERRRSGGHGLYFHSSYWSPSSRSYLWISSMPLAQMRHELRKAWDRGIRTLWVDNIGALKPLEQDAEFFLRHAWEAGKETSTADTTDFLTQWVDRSFSGGHGHTVAGLLERWAETTQVRRVEHLTHQAFSQTAYGDEAGRRVRDLRDCFDAVNRVLLALPEAERDAFFQLVAFRVYASYLAGAQFMFADRSTLSFGQGKAQAADLYLDWSRHFDQLRRKLIRHYNQAVSGGKWDGIMTPDVFPPPATAQFPAARPALTIGEPGLGVVVWGEERPSASPTIAFVAHDQAPRWIEVFNTGSEAVDFQILADDWIEVAVRSGRVSTEQRIHVRPHIWAGAAERSGTITIRDLATSVTLNIAVMMAAGVPAGVEPGTFMETDGIVSVPAGGGLVKDPPGGWSAVLRPGRRDGSLLEAHSGSPGQEGAAQYRFALTTAGSHHLELHRHPSLDATHRLRVRVRVDDLPPVVVETPTTDEYRGIWTRMVVEQVERLAVRLPYLETGEHRIRLEPVDDGFLVGRLVIYTGIPRPTALGPRPSPQYGLPVEDAPDPAPGDQDPALVEKAGREVGVFGADPLPAVDVIHIPRHYWDSETTFTRTLATAQSGGSAPHPFSVGGRRKDILADLPKGPVREHRGIIAIEVQRALRNTPDAWLSPSLDTPSVSWVHTQAESTHGRRLALHVDELDRQWDKAHDAPGMHFATLVTRPGTYRLWALVKFDSDRDDSFFIAVDGTPRPLAEQFSGGDMFSFGVVQAWVWVEITELNLPAGRHTVSVLARKSRLRMDRLYLTIGEEFPPGDHDWAQP</sequence>
<keyword evidence="1 4" id="KW-0378">Hydrolase</keyword>
<dbReference type="InterPro" id="IPR029018">
    <property type="entry name" value="Hex-like_dom2"/>
</dbReference>
<protein>
    <submittedName>
        <fullName evidence="4">Glycosyl hydrolase 115 family protein</fullName>
    </submittedName>
</protein>
<dbReference type="InterPro" id="IPR042301">
    <property type="entry name" value="GH115_sf"/>
</dbReference>
<dbReference type="PANTHER" id="PTHR37842">
    <property type="match status" value="1"/>
</dbReference>
<evidence type="ECO:0000313" key="4">
    <source>
        <dbReference type="EMBL" id="GAA3614351.1"/>
    </source>
</evidence>
<dbReference type="Pfam" id="PF15979">
    <property type="entry name" value="Glyco_hydro_115"/>
    <property type="match status" value="1"/>
</dbReference>
<dbReference type="GO" id="GO:0016787">
    <property type="term" value="F:hydrolase activity"/>
    <property type="evidence" value="ECO:0007669"/>
    <property type="project" value="UniProtKB-KW"/>
</dbReference>
<dbReference type="Gene3D" id="1.20.58.2150">
    <property type="match status" value="1"/>
</dbReference>
<dbReference type="EMBL" id="BAAAZO010000005">
    <property type="protein sequence ID" value="GAA3614351.1"/>
    <property type="molecule type" value="Genomic_DNA"/>
</dbReference>
<dbReference type="Proteomes" id="UP001501074">
    <property type="component" value="Unassembled WGS sequence"/>
</dbReference>
<name>A0ABP6ZNK0_9ACTN</name>
<reference evidence="5" key="1">
    <citation type="journal article" date="2019" name="Int. J. Syst. Evol. Microbiol.">
        <title>The Global Catalogue of Microorganisms (GCM) 10K type strain sequencing project: providing services to taxonomists for standard genome sequencing and annotation.</title>
        <authorList>
            <consortium name="The Broad Institute Genomics Platform"/>
            <consortium name="The Broad Institute Genome Sequencing Center for Infectious Disease"/>
            <person name="Wu L."/>
            <person name="Ma J."/>
        </authorList>
    </citation>
    <scope>NUCLEOTIDE SEQUENCE [LARGE SCALE GENOMIC DNA]</scope>
    <source>
        <strain evidence="5">JCM 16902</strain>
    </source>
</reference>
<dbReference type="Pfam" id="PF17829">
    <property type="entry name" value="GH115_C"/>
    <property type="match status" value="1"/>
</dbReference>
<dbReference type="Gene3D" id="2.60.120.1620">
    <property type="match status" value="1"/>
</dbReference>
<evidence type="ECO:0000256" key="1">
    <source>
        <dbReference type="ARBA" id="ARBA00022801"/>
    </source>
</evidence>
<dbReference type="SUPFAM" id="SSF55545">
    <property type="entry name" value="beta-N-acetylhexosaminidase-like domain"/>
    <property type="match status" value="1"/>
</dbReference>
<accession>A0ABP6ZNK0</accession>
<dbReference type="InterPro" id="IPR041437">
    <property type="entry name" value="GH115_C"/>
</dbReference>
<feature type="domain" description="Gylcosyl hydrolase 115 C-terminal" evidence="3">
    <location>
        <begin position="784"/>
        <end position="943"/>
    </location>
</feature>
<organism evidence="4 5">
    <name type="scientific">Kineosporia mesophila</name>
    <dbReference type="NCBI Taxonomy" id="566012"/>
    <lineage>
        <taxon>Bacteria</taxon>
        <taxon>Bacillati</taxon>
        <taxon>Actinomycetota</taxon>
        <taxon>Actinomycetes</taxon>
        <taxon>Kineosporiales</taxon>
        <taxon>Kineosporiaceae</taxon>
        <taxon>Kineosporia</taxon>
    </lineage>
</organism>
<dbReference type="PANTHER" id="PTHR37842:SF2">
    <property type="entry name" value="GYLCOSYL HYDROLASE 115 C-TERMINAL DOMAIN-CONTAINING PROTEIN"/>
    <property type="match status" value="1"/>
</dbReference>
<comment type="caution">
    <text evidence="4">The sequence shown here is derived from an EMBL/GenBank/DDBJ whole genome shotgun (WGS) entry which is preliminary data.</text>
</comment>
<evidence type="ECO:0000313" key="5">
    <source>
        <dbReference type="Proteomes" id="UP001501074"/>
    </source>
</evidence>
<gene>
    <name evidence="4" type="ORF">GCM10022223_33230</name>
</gene>
<evidence type="ECO:0000259" key="3">
    <source>
        <dbReference type="Pfam" id="PF17829"/>
    </source>
</evidence>
<feature type="region of interest" description="Disordered" evidence="2">
    <location>
        <begin position="940"/>
        <end position="963"/>
    </location>
</feature>